<feature type="domain" description="HTH lysR-type" evidence="5">
    <location>
        <begin position="1"/>
        <end position="58"/>
    </location>
</feature>
<evidence type="ECO:0000256" key="3">
    <source>
        <dbReference type="ARBA" id="ARBA00023125"/>
    </source>
</evidence>
<dbReference type="InterPro" id="IPR050950">
    <property type="entry name" value="HTH-type_LysR_regulators"/>
</dbReference>
<dbReference type="PANTHER" id="PTHR30419:SF30">
    <property type="entry name" value="LYSR FAMILY TRANSCRIPTIONAL REGULATOR"/>
    <property type="match status" value="1"/>
</dbReference>
<evidence type="ECO:0000256" key="2">
    <source>
        <dbReference type="ARBA" id="ARBA00023015"/>
    </source>
</evidence>
<dbReference type="PANTHER" id="PTHR30419">
    <property type="entry name" value="HTH-TYPE TRANSCRIPTIONAL REGULATOR YBHD"/>
    <property type="match status" value="1"/>
</dbReference>
<dbReference type="Gene3D" id="1.10.10.10">
    <property type="entry name" value="Winged helix-like DNA-binding domain superfamily/Winged helix DNA-binding domain"/>
    <property type="match status" value="1"/>
</dbReference>
<keyword evidence="3" id="KW-0238">DNA-binding</keyword>
<comment type="similarity">
    <text evidence="1">Belongs to the LysR transcriptional regulatory family.</text>
</comment>
<keyword evidence="7" id="KW-1185">Reference proteome</keyword>
<dbReference type="PRINTS" id="PR00039">
    <property type="entry name" value="HTHLYSR"/>
</dbReference>
<name>A0ABR7YX48_9PSED</name>
<comment type="caution">
    <text evidence="6">The sequence shown here is derived from an EMBL/GenBank/DDBJ whole genome shotgun (WGS) entry which is preliminary data.</text>
</comment>
<dbReference type="CDD" id="cd05466">
    <property type="entry name" value="PBP2_LTTR_substrate"/>
    <property type="match status" value="1"/>
</dbReference>
<accession>A0ABR7YX48</accession>
<evidence type="ECO:0000313" key="7">
    <source>
        <dbReference type="Proteomes" id="UP000805841"/>
    </source>
</evidence>
<dbReference type="Pfam" id="PF03466">
    <property type="entry name" value="LysR_substrate"/>
    <property type="match status" value="1"/>
</dbReference>
<dbReference type="Proteomes" id="UP000805841">
    <property type="component" value="Unassembled WGS sequence"/>
</dbReference>
<evidence type="ECO:0000259" key="5">
    <source>
        <dbReference type="PROSITE" id="PS50931"/>
    </source>
</evidence>
<dbReference type="PROSITE" id="PS50931">
    <property type="entry name" value="HTH_LYSR"/>
    <property type="match status" value="1"/>
</dbReference>
<organism evidence="6 7">
    <name type="scientific">Pseudomonas typographi</name>
    <dbReference type="NCBI Taxonomy" id="2715964"/>
    <lineage>
        <taxon>Bacteria</taxon>
        <taxon>Pseudomonadati</taxon>
        <taxon>Pseudomonadota</taxon>
        <taxon>Gammaproteobacteria</taxon>
        <taxon>Pseudomonadales</taxon>
        <taxon>Pseudomonadaceae</taxon>
        <taxon>Pseudomonas</taxon>
    </lineage>
</organism>
<keyword evidence="2" id="KW-0805">Transcription regulation</keyword>
<reference evidence="6 7" key="1">
    <citation type="journal article" date="2020" name="Insects">
        <title>Bacteria Belonging to Pseudomonas typographi sp. nov. from the Bark Beetle Ips typographus Have Genomic Potential to Aid in the Host Ecology.</title>
        <authorList>
            <person name="Peral-Aranega E."/>
            <person name="Saati-Santamaria Z."/>
            <person name="Kolarik M."/>
            <person name="Rivas R."/>
            <person name="Garcia-Fraile P."/>
        </authorList>
    </citation>
    <scope>NUCLEOTIDE SEQUENCE [LARGE SCALE GENOMIC DNA]</scope>
    <source>
        <strain evidence="6 7">CA3A</strain>
    </source>
</reference>
<dbReference type="SUPFAM" id="SSF53850">
    <property type="entry name" value="Periplasmic binding protein-like II"/>
    <property type="match status" value="1"/>
</dbReference>
<gene>
    <name evidence="6" type="ORF">HAQ05_03165</name>
</gene>
<dbReference type="InterPro" id="IPR005119">
    <property type="entry name" value="LysR_subst-bd"/>
</dbReference>
<evidence type="ECO:0000256" key="1">
    <source>
        <dbReference type="ARBA" id="ARBA00009437"/>
    </source>
</evidence>
<dbReference type="Pfam" id="PF00126">
    <property type="entry name" value="HTH_1"/>
    <property type="match status" value="1"/>
</dbReference>
<proteinExistence type="inferred from homology"/>
<dbReference type="InterPro" id="IPR000847">
    <property type="entry name" value="LysR_HTH_N"/>
</dbReference>
<dbReference type="RefSeq" id="WP_190417287.1">
    <property type="nucleotide sequence ID" value="NZ_JAAOCA010000003.1"/>
</dbReference>
<evidence type="ECO:0000256" key="4">
    <source>
        <dbReference type="ARBA" id="ARBA00023163"/>
    </source>
</evidence>
<dbReference type="EMBL" id="JAAOCA010000003">
    <property type="protein sequence ID" value="MBD1597714.1"/>
    <property type="molecule type" value="Genomic_DNA"/>
</dbReference>
<dbReference type="InterPro" id="IPR036390">
    <property type="entry name" value="WH_DNA-bd_sf"/>
</dbReference>
<sequence>MDLRQLRYYLALTEHRSFGRAAQAMGITQPAFSRSIQNLEQALGCALVDRSDRNLRPTPQGEILVQHARRLLQGVTEMASEIGGMSALDAGLVRVGIEANVALPLLAAAITRLHQRYPGLEVQWSLMDSQEAGAALARQSVDLLLADSRPFEADPALHIQPLTPQPAVFFCRPQHPLRARDLAEAAALVCYPLASSRAQPALRKGLASLAGRADYRVHFEGEDFNTLLELVLASDAIGVAAKPLCDLPLATGKVATLRFRDLPPALAALHYRGGIIVREGYRLGAPARAFIDSVVAVDKHPA</sequence>
<dbReference type="InterPro" id="IPR036388">
    <property type="entry name" value="WH-like_DNA-bd_sf"/>
</dbReference>
<evidence type="ECO:0000313" key="6">
    <source>
        <dbReference type="EMBL" id="MBD1597714.1"/>
    </source>
</evidence>
<dbReference type="Gene3D" id="3.40.190.290">
    <property type="match status" value="1"/>
</dbReference>
<protein>
    <submittedName>
        <fullName evidence="6">LysR family transcriptional regulator</fullName>
    </submittedName>
</protein>
<keyword evidence="4" id="KW-0804">Transcription</keyword>
<dbReference type="SUPFAM" id="SSF46785">
    <property type="entry name" value="Winged helix' DNA-binding domain"/>
    <property type="match status" value="1"/>
</dbReference>